<dbReference type="GO" id="GO:0016020">
    <property type="term" value="C:membrane"/>
    <property type="evidence" value="ECO:0007669"/>
    <property type="project" value="TreeGrafter"/>
</dbReference>
<keyword evidence="6" id="KW-1185">Reference proteome</keyword>
<dbReference type="PANTHER" id="PTHR10281">
    <property type="entry name" value="MEMBRANE-ASSOCIATED PROGESTERONE RECEPTOR COMPONENT-RELATED"/>
    <property type="match status" value="1"/>
</dbReference>
<dbReference type="Gene3D" id="3.10.120.10">
    <property type="entry name" value="Cytochrome b5-like heme/steroid binding domain"/>
    <property type="match status" value="1"/>
</dbReference>
<accession>A0A067MTE8</accession>
<gene>
    <name evidence="5" type="ORF">BOTBODRAFT_109330</name>
</gene>
<evidence type="ECO:0000256" key="2">
    <source>
        <dbReference type="SAM" id="MobiDB-lite"/>
    </source>
</evidence>
<evidence type="ECO:0000313" key="5">
    <source>
        <dbReference type="EMBL" id="KDQ15152.1"/>
    </source>
</evidence>
<dbReference type="STRING" id="930990.A0A067MTE8"/>
<evidence type="ECO:0000256" key="1">
    <source>
        <dbReference type="ARBA" id="ARBA00038357"/>
    </source>
</evidence>
<proteinExistence type="inferred from homology"/>
<dbReference type="HOGENOM" id="CLU_042860_2_0_1"/>
<keyword evidence="3" id="KW-0732">Signal</keyword>
<dbReference type="GO" id="GO:0005783">
    <property type="term" value="C:endoplasmic reticulum"/>
    <property type="evidence" value="ECO:0007669"/>
    <property type="project" value="TreeGrafter"/>
</dbReference>
<evidence type="ECO:0000256" key="3">
    <source>
        <dbReference type="SAM" id="SignalP"/>
    </source>
</evidence>
<dbReference type="EMBL" id="KL198034">
    <property type="protein sequence ID" value="KDQ15152.1"/>
    <property type="molecule type" value="Genomic_DNA"/>
</dbReference>
<protein>
    <recommendedName>
        <fullName evidence="4">Cytochrome b5 heme-binding domain-containing protein</fullName>
    </recommendedName>
</protein>
<dbReference type="AlphaFoldDB" id="A0A067MTE8"/>
<feature type="region of interest" description="Disordered" evidence="2">
    <location>
        <begin position="29"/>
        <end position="50"/>
    </location>
</feature>
<dbReference type="GO" id="GO:0020037">
    <property type="term" value="F:heme binding"/>
    <property type="evidence" value="ECO:0007669"/>
    <property type="project" value="UniProtKB-ARBA"/>
</dbReference>
<name>A0A067MTE8_BOTB1</name>
<organism evidence="5 6">
    <name type="scientific">Botryobasidium botryosum (strain FD-172 SS1)</name>
    <dbReference type="NCBI Taxonomy" id="930990"/>
    <lineage>
        <taxon>Eukaryota</taxon>
        <taxon>Fungi</taxon>
        <taxon>Dikarya</taxon>
        <taxon>Basidiomycota</taxon>
        <taxon>Agaricomycotina</taxon>
        <taxon>Agaricomycetes</taxon>
        <taxon>Cantharellales</taxon>
        <taxon>Botryobasidiaceae</taxon>
        <taxon>Botryobasidium</taxon>
    </lineage>
</organism>
<evidence type="ECO:0000313" key="6">
    <source>
        <dbReference type="Proteomes" id="UP000027195"/>
    </source>
</evidence>
<dbReference type="InterPro" id="IPR001199">
    <property type="entry name" value="Cyt_B5-like_heme/steroid-bd"/>
</dbReference>
<feature type="chain" id="PRO_5001645911" description="Cytochrome b5 heme-binding domain-containing protein" evidence="3">
    <location>
        <begin position="21"/>
        <end position="160"/>
    </location>
</feature>
<sequence length="160" mass="17212">MTSARELCVLALALALPLAAFYLAKPRPASSTAEHTRPETPTSMSSDAPATQPFTLEQLHKYDGSHADAPIYVSIKGTVFDVSSKRDVYGPGGSYAVFSGKDASRGLGMSSLKAEDAVADWSTLDAAQRKVLDDWHAFFLKRYPIVGTVTDMPDTVDSKL</sequence>
<dbReference type="Proteomes" id="UP000027195">
    <property type="component" value="Unassembled WGS sequence"/>
</dbReference>
<evidence type="ECO:0000259" key="4">
    <source>
        <dbReference type="SMART" id="SM01117"/>
    </source>
</evidence>
<dbReference type="FunFam" id="3.10.120.10:FF:000003">
    <property type="entry name" value="membrane-associated progesterone receptor component 1"/>
    <property type="match status" value="1"/>
</dbReference>
<dbReference type="InterPro" id="IPR036400">
    <property type="entry name" value="Cyt_B5-like_heme/steroid_sf"/>
</dbReference>
<comment type="similarity">
    <text evidence="1">Belongs to the cytochrome b5 family. MAPR subfamily.</text>
</comment>
<dbReference type="InParanoid" id="A0A067MTE8"/>
<dbReference type="SMART" id="SM01117">
    <property type="entry name" value="Cyt-b5"/>
    <property type="match status" value="1"/>
</dbReference>
<dbReference type="InterPro" id="IPR050577">
    <property type="entry name" value="MAPR/NEUFC/NENF-like"/>
</dbReference>
<dbReference type="Pfam" id="PF00173">
    <property type="entry name" value="Cyt-b5"/>
    <property type="match status" value="1"/>
</dbReference>
<dbReference type="SUPFAM" id="SSF55856">
    <property type="entry name" value="Cytochrome b5-like heme/steroid binding domain"/>
    <property type="match status" value="1"/>
</dbReference>
<reference evidence="6" key="1">
    <citation type="journal article" date="2014" name="Proc. Natl. Acad. Sci. U.S.A.">
        <title>Extensive sampling of basidiomycete genomes demonstrates inadequacy of the white-rot/brown-rot paradigm for wood decay fungi.</title>
        <authorList>
            <person name="Riley R."/>
            <person name="Salamov A.A."/>
            <person name="Brown D.W."/>
            <person name="Nagy L.G."/>
            <person name="Floudas D."/>
            <person name="Held B.W."/>
            <person name="Levasseur A."/>
            <person name="Lombard V."/>
            <person name="Morin E."/>
            <person name="Otillar R."/>
            <person name="Lindquist E.A."/>
            <person name="Sun H."/>
            <person name="LaButti K.M."/>
            <person name="Schmutz J."/>
            <person name="Jabbour D."/>
            <person name="Luo H."/>
            <person name="Baker S.E."/>
            <person name="Pisabarro A.G."/>
            <person name="Walton J.D."/>
            <person name="Blanchette R.A."/>
            <person name="Henrissat B."/>
            <person name="Martin F."/>
            <person name="Cullen D."/>
            <person name="Hibbett D.S."/>
            <person name="Grigoriev I.V."/>
        </authorList>
    </citation>
    <scope>NUCLEOTIDE SEQUENCE [LARGE SCALE GENOMIC DNA]</scope>
    <source>
        <strain evidence="6">FD-172 SS1</strain>
    </source>
</reference>
<dbReference type="PANTHER" id="PTHR10281:SF115">
    <property type="entry name" value="BINDING PROTEIN, PUTATIVE (AFU_ORTHOLOGUE AFUA_4G06240)-RELATED"/>
    <property type="match status" value="1"/>
</dbReference>
<dbReference type="OrthoDB" id="899at2759"/>
<feature type="signal peptide" evidence="3">
    <location>
        <begin position="1"/>
        <end position="20"/>
    </location>
</feature>
<feature type="domain" description="Cytochrome b5 heme-binding" evidence="4">
    <location>
        <begin position="54"/>
        <end position="150"/>
    </location>
</feature>